<dbReference type="Proteomes" id="UP000186922">
    <property type="component" value="Unassembled WGS sequence"/>
</dbReference>
<feature type="compositionally biased region" description="Basic and acidic residues" evidence="1">
    <location>
        <begin position="205"/>
        <end position="224"/>
    </location>
</feature>
<gene>
    <name evidence="2" type="primary">RvY_06076</name>
    <name evidence="2" type="synonym">RvY_06076.1</name>
    <name evidence="2" type="ORF">RvY_06076-1</name>
</gene>
<comment type="caution">
    <text evidence="2">The sequence shown here is derived from an EMBL/GenBank/DDBJ whole genome shotgun (WGS) entry which is preliminary data.</text>
</comment>
<feature type="region of interest" description="Disordered" evidence="1">
    <location>
        <begin position="203"/>
        <end position="224"/>
    </location>
</feature>
<dbReference type="AlphaFoldDB" id="A0A1D1V092"/>
<name>A0A1D1V092_RAMVA</name>
<evidence type="ECO:0000313" key="2">
    <source>
        <dbReference type="EMBL" id="GAU94270.1"/>
    </source>
</evidence>
<reference evidence="2 3" key="1">
    <citation type="journal article" date="2016" name="Nat. Commun.">
        <title>Extremotolerant tardigrade genome and improved radiotolerance of human cultured cells by tardigrade-unique protein.</title>
        <authorList>
            <person name="Hashimoto T."/>
            <person name="Horikawa D.D."/>
            <person name="Saito Y."/>
            <person name="Kuwahara H."/>
            <person name="Kozuka-Hata H."/>
            <person name="Shin-I T."/>
            <person name="Minakuchi Y."/>
            <person name="Ohishi K."/>
            <person name="Motoyama A."/>
            <person name="Aizu T."/>
            <person name="Enomoto A."/>
            <person name="Kondo K."/>
            <person name="Tanaka S."/>
            <person name="Hara Y."/>
            <person name="Koshikawa S."/>
            <person name="Sagara H."/>
            <person name="Miura T."/>
            <person name="Yokobori S."/>
            <person name="Miyagawa K."/>
            <person name="Suzuki Y."/>
            <person name="Kubo T."/>
            <person name="Oyama M."/>
            <person name="Kohara Y."/>
            <person name="Fujiyama A."/>
            <person name="Arakawa K."/>
            <person name="Katayama T."/>
            <person name="Toyoda A."/>
            <person name="Kunieda T."/>
        </authorList>
    </citation>
    <scope>NUCLEOTIDE SEQUENCE [LARGE SCALE GENOMIC DNA]</scope>
    <source>
        <strain evidence="2 3">YOKOZUNA-1</strain>
    </source>
</reference>
<evidence type="ECO:0000313" key="3">
    <source>
        <dbReference type="Proteomes" id="UP000186922"/>
    </source>
</evidence>
<feature type="region of interest" description="Disordered" evidence="1">
    <location>
        <begin position="239"/>
        <end position="274"/>
    </location>
</feature>
<sequence>MAKMLSQLRTKPFKHPYGMILMARARCTELLIQRNQLLLQEIALLHQREMLMRPGQDQSSLYAVFRAGHDAHPDARSCLTIEDDAVEWPVRQSGYFSGGSPHGNSSWPFPSNSHGDMTVGWNGQRIYSPDDFFGGAKTIPYTNQTSDLSQPSQVHLSDYSLSTGAAASFGPIGSRQEPSPYQPISTPLNQVLASYARQEQAVVGHDVHPSSLVDREQRMKESQRAADDLRLLLAGNFPVSKAPDERRDSGYAEGEEQKFQAPSEGSEDEDESTAVSVNFSLGEDDSISTSFFGAMVQKNDEVFVENNKLRMSECSLSEQILNQGILYSSVNQEQKGTSPMIETALEIPPKKKRSKLQKITAFVCRNFAGCIRASD</sequence>
<organism evidence="2 3">
    <name type="scientific">Ramazzottius varieornatus</name>
    <name type="common">Water bear</name>
    <name type="synonym">Tardigrade</name>
    <dbReference type="NCBI Taxonomy" id="947166"/>
    <lineage>
        <taxon>Eukaryota</taxon>
        <taxon>Metazoa</taxon>
        <taxon>Ecdysozoa</taxon>
        <taxon>Tardigrada</taxon>
        <taxon>Eutardigrada</taxon>
        <taxon>Parachela</taxon>
        <taxon>Hypsibioidea</taxon>
        <taxon>Ramazzottiidae</taxon>
        <taxon>Ramazzottius</taxon>
    </lineage>
</organism>
<accession>A0A1D1V092</accession>
<keyword evidence="3" id="KW-1185">Reference proteome</keyword>
<feature type="compositionally biased region" description="Basic and acidic residues" evidence="1">
    <location>
        <begin position="242"/>
        <end position="258"/>
    </location>
</feature>
<protein>
    <submittedName>
        <fullName evidence="2">Uncharacterized protein</fullName>
    </submittedName>
</protein>
<proteinExistence type="predicted"/>
<dbReference type="EMBL" id="BDGG01000002">
    <property type="protein sequence ID" value="GAU94270.1"/>
    <property type="molecule type" value="Genomic_DNA"/>
</dbReference>
<evidence type="ECO:0000256" key="1">
    <source>
        <dbReference type="SAM" id="MobiDB-lite"/>
    </source>
</evidence>